<dbReference type="EMBL" id="CP011371">
    <property type="protein sequence ID" value="AKJ27260.1"/>
    <property type="molecule type" value="Genomic_DNA"/>
</dbReference>
<dbReference type="RefSeq" id="WP_256365054.1">
    <property type="nucleotide sequence ID" value="NZ_CP011371.1"/>
</dbReference>
<organism evidence="1 2">
    <name type="scientific">Caldimonas brevitalea</name>
    <dbReference type="NCBI Taxonomy" id="413882"/>
    <lineage>
        <taxon>Bacteria</taxon>
        <taxon>Pseudomonadati</taxon>
        <taxon>Pseudomonadota</taxon>
        <taxon>Betaproteobacteria</taxon>
        <taxon>Burkholderiales</taxon>
        <taxon>Sphaerotilaceae</taxon>
        <taxon>Caldimonas</taxon>
    </lineage>
</organism>
<reference evidence="1 2" key="1">
    <citation type="submission" date="2015-05" db="EMBL/GenBank/DDBJ databases">
        <authorList>
            <person name="Tang B."/>
            <person name="Yu Y."/>
        </authorList>
    </citation>
    <scope>NUCLEOTIDE SEQUENCE [LARGE SCALE GENOMIC DNA]</scope>
    <source>
        <strain evidence="1 2">DSM 7029</strain>
    </source>
</reference>
<accession>A0A0G3BL91</accession>
<gene>
    <name evidence="1" type="ORF">AAW51_0569</name>
</gene>
<dbReference type="STRING" id="413882.AAW51_0569"/>
<sequence length="42" mass="4806">MHTPLTHPRLLGGSPLFQHNFEGWIDLVEVYCLETDLTEAPQ</sequence>
<proteinExistence type="predicted"/>
<dbReference type="KEGG" id="pbh:AAW51_0569"/>
<protein>
    <submittedName>
        <fullName evidence="1">Uncharacterized protein</fullName>
    </submittedName>
</protein>
<evidence type="ECO:0000313" key="2">
    <source>
        <dbReference type="Proteomes" id="UP000035352"/>
    </source>
</evidence>
<keyword evidence="2" id="KW-1185">Reference proteome</keyword>
<dbReference type="Proteomes" id="UP000035352">
    <property type="component" value="Chromosome"/>
</dbReference>
<name>A0A0G3BL91_9BURK</name>
<dbReference type="AlphaFoldDB" id="A0A0G3BL91"/>
<evidence type="ECO:0000313" key="1">
    <source>
        <dbReference type="EMBL" id="AKJ27260.1"/>
    </source>
</evidence>